<keyword evidence="1" id="KW-0472">Membrane</keyword>
<feature type="transmembrane region" description="Helical" evidence="1">
    <location>
        <begin position="334"/>
        <end position="358"/>
    </location>
</feature>
<dbReference type="PANTHER" id="PTHR34219:SF4">
    <property type="entry name" value="PEPSY DOMAIN-CONTAINING PROTEIN"/>
    <property type="match status" value="1"/>
</dbReference>
<comment type="caution">
    <text evidence="2">The sequence shown here is derived from an EMBL/GenBank/DDBJ whole genome shotgun (WGS) entry which is preliminary data.</text>
</comment>
<reference evidence="2 3" key="1">
    <citation type="submission" date="2019-01" db="EMBL/GenBank/DDBJ databases">
        <authorList>
            <person name="Chen W.-M."/>
        </authorList>
    </citation>
    <scope>NUCLEOTIDE SEQUENCE [LARGE SCALE GENOMIC DNA]</scope>
    <source>
        <strain evidence="2 3">CCP-6</strain>
    </source>
</reference>
<evidence type="ECO:0000313" key="3">
    <source>
        <dbReference type="Proteomes" id="UP000282957"/>
    </source>
</evidence>
<feature type="transmembrane region" description="Helical" evidence="1">
    <location>
        <begin position="409"/>
        <end position="429"/>
    </location>
</feature>
<proteinExistence type="predicted"/>
<keyword evidence="3" id="KW-1185">Reference proteome</keyword>
<protein>
    <submittedName>
        <fullName evidence="2">PepSY domain-containing protein</fullName>
    </submittedName>
</protein>
<accession>A0A437MJJ6</accession>
<organism evidence="2 3">
    <name type="scientific">Rhodovarius crocodyli</name>
    <dbReference type="NCBI Taxonomy" id="1979269"/>
    <lineage>
        <taxon>Bacteria</taxon>
        <taxon>Pseudomonadati</taxon>
        <taxon>Pseudomonadota</taxon>
        <taxon>Alphaproteobacteria</taxon>
        <taxon>Acetobacterales</taxon>
        <taxon>Roseomonadaceae</taxon>
        <taxon>Rhodovarius</taxon>
    </lineage>
</organism>
<dbReference type="RefSeq" id="WP_127787031.1">
    <property type="nucleotide sequence ID" value="NZ_SACL01000002.1"/>
</dbReference>
<feature type="transmembrane region" description="Helical" evidence="1">
    <location>
        <begin position="136"/>
        <end position="157"/>
    </location>
</feature>
<feature type="transmembrane region" description="Helical" evidence="1">
    <location>
        <begin position="441"/>
        <end position="460"/>
    </location>
</feature>
<evidence type="ECO:0000313" key="2">
    <source>
        <dbReference type="EMBL" id="RVT97803.1"/>
    </source>
</evidence>
<gene>
    <name evidence="2" type="ORF">EOD42_08370</name>
</gene>
<keyword evidence="1" id="KW-0812">Transmembrane</keyword>
<dbReference type="EMBL" id="SACL01000002">
    <property type="protein sequence ID" value="RVT97803.1"/>
    <property type="molecule type" value="Genomic_DNA"/>
</dbReference>
<dbReference type="Pfam" id="PF03929">
    <property type="entry name" value="PepSY_TM"/>
    <property type="match status" value="1"/>
</dbReference>
<feature type="transmembrane region" description="Helical" evidence="1">
    <location>
        <begin position="472"/>
        <end position="491"/>
    </location>
</feature>
<feature type="transmembrane region" description="Helical" evidence="1">
    <location>
        <begin position="12"/>
        <end position="36"/>
    </location>
</feature>
<evidence type="ECO:0000256" key="1">
    <source>
        <dbReference type="SAM" id="Phobius"/>
    </source>
</evidence>
<keyword evidence="1" id="KW-1133">Transmembrane helix</keyword>
<dbReference type="AlphaFoldDB" id="A0A437MJJ6"/>
<dbReference type="PANTHER" id="PTHR34219">
    <property type="entry name" value="IRON-REGULATED INNER MEMBRANE PROTEIN-RELATED"/>
    <property type="match status" value="1"/>
</dbReference>
<name>A0A437MJJ6_9PROT</name>
<dbReference type="InterPro" id="IPR005625">
    <property type="entry name" value="PepSY-ass_TM"/>
</dbReference>
<dbReference type="OrthoDB" id="9776609at2"/>
<sequence>MKQGFRQCMAWLHTWAGLIPGWILFAVFLTGTAAYWRGEITAWSRPEMRMTDNGPEAAAMAIRELQRIAPDSPSWFIGLPTESDPLLRLLWRAPGERRFRDSVLDPTTGRVAEGGETRGGEFFYRFHFELHMQPIWGRWVVGICAMAMLVAIISGVITHRRIFADFFTFRPGKAAHRSWLDAHNVLAVLSLPYHLMITYTGLLTLMVMYMPWGMQAAYGNDQRAFFAEALGFSSPERPARRPGELTDIAPLVAEAIRRWPEAGVRRISVSNPGDANAGIVLGRGDRHDLAIRRQELVFAGTTGELRAATGNSRPAAMTVGVGYGLHFARFEMPFLHFLFFLSGLAGTAMVGTGLVMWVAKRLPKKNETRHFGIRLVEMLNMGTVFGLPMAMFGFFWANRLLPAVMEQRAQWEIKVFFAIWAVTYLHAAFRPGRRGWAEQAVVIAALCLLLPVVNALTTRFNLGHTLMAGDWLMAGMDIGFLCFGLFFAWAARKLWRLPAPVAKPARAGRLRESEA</sequence>
<feature type="transmembrane region" description="Helical" evidence="1">
    <location>
        <begin position="185"/>
        <end position="210"/>
    </location>
</feature>
<dbReference type="Proteomes" id="UP000282957">
    <property type="component" value="Unassembled WGS sequence"/>
</dbReference>
<feature type="transmembrane region" description="Helical" evidence="1">
    <location>
        <begin position="378"/>
        <end position="397"/>
    </location>
</feature>